<evidence type="ECO:0000256" key="3">
    <source>
        <dbReference type="SAM" id="SignalP"/>
    </source>
</evidence>
<dbReference type="AlphaFoldDB" id="A0A8H9J0X9"/>
<dbReference type="EMBL" id="BNAV01000004">
    <property type="protein sequence ID" value="GHF57609.1"/>
    <property type="molecule type" value="Genomic_DNA"/>
</dbReference>
<organism evidence="4 5">
    <name type="scientific">Amycolatopsis bartoniae</name>
    <dbReference type="NCBI Taxonomy" id="941986"/>
    <lineage>
        <taxon>Bacteria</taxon>
        <taxon>Bacillati</taxon>
        <taxon>Actinomycetota</taxon>
        <taxon>Actinomycetes</taxon>
        <taxon>Pseudonocardiales</taxon>
        <taxon>Pseudonocardiaceae</taxon>
        <taxon>Amycolatopsis</taxon>
    </lineage>
</organism>
<evidence type="ECO:0000256" key="2">
    <source>
        <dbReference type="SAM" id="Phobius"/>
    </source>
</evidence>
<feature type="compositionally biased region" description="Low complexity" evidence="1">
    <location>
        <begin position="179"/>
        <end position="198"/>
    </location>
</feature>
<evidence type="ECO:0000313" key="5">
    <source>
        <dbReference type="Proteomes" id="UP000658656"/>
    </source>
</evidence>
<feature type="transmembrane region" description="Helical" evidence="2">
    <location>
        <begin position="268"/>
        <end position="289"/>
    </location>
</feature>
<feature type="signal peptide" evidence="3">
    <location>
        <begin position="1"/>
        <end position="37"/>
    </location>
</feature>
<dbReference type="Proteomes" id="UP000658656">
    <property type="component" value="Unassembled WGS sequence"/>
</dbReference>
<keyword evidence="3" id="KW-0732">Signal</keyword>
<evidence type="ECO:0000313" key="4">
    <source>
        <dbReference type="EMBL" id="GHF57609.1"/>
    </source>
</evidence>
<comment type="caution">
    <text evidence="4">The sequence shown here is derived from an EMBL/GenBank/DDBJ whole genome shotgun (WGS) entry which is preliminary data.</text>
</comment>
<protein>
    <submittedName>
        <fullName evidence="4">Uncharacterized protein</fullName>
    </submittedName>
</protein>
<feature type="region of interest" description="Disordered" evidence="1">
    <location>
        <begin position="172"/>
        <end position="198"/>
    </location>
</feature>
<accession>A0A8H9J0X9</accession>
<name>A0A8H9J0X9_9PSEU</name>
<keyword evidence="2" id="KW-0472">Membrane</keyword>
<gene>
    <name evidence="4" type="ORF">GCM10017566_33560</name>
</gene>
<keyword evidence="5" id="KW-1185">Reference proteome</keyword>
<reference evidence="4" key="2">
    <citation type="submission" date="2020-09" db="EMBL/GenBank/DDBJ databases">
        <authorList>
            <person name="Sun Q."/>
            <person name="Zhou Y."/>
        </authorList>
    </citation>
    <scope>NUCLEOTIDE SEQUENCE</scope>
    <source>
        <strain evidence="4">CGMCC 4.7679</strain>
    </source>
</reference>
<reference evidence="4" key="1">
    <citation type="journal article" date="2014" name="Int. J. Syst. Evol. Microbiol.">
        <title>Complete genome sequence of Corynebacterium casei LMG S-19264T (=DSM 44701T), isolated from a smear-ripened cheese.</title>
        <authorList>
            <consortium name="US DOE Joint Genome Institute (JGI-PGF)"/>
            <person name="Walter F."/>
            <person name="Albersmeier A."/>
            <person name="Kalinowski J."/>
            <person name="Ruckert C."/>
        </authorList>
    </citation>
    <scope>NUCLEOTIDE SEQUENCE</scope>
    <source>
        <strain evidence="4">CGMCC 4.7679</strain>
    </source>
</reference>
<feature type="region of interest" description="Disordered" evidence="1">
    <location>
        <begin position="222"/>
        <end position="259"/>
    </location>
</feature>
<feature type="compositionally biased region" description="Polar residues" evidence="1">
    <location>
        <begin position="243"/>
        <end position="259"/>
    </location>
</feature>
<sequence length="294" mass="28925">MRMPTRTDLTRTTRRVLTAGALAAVFGGLAFQGTASASTVLAQGCTGSVVGNIGDQVAVQGKDLADLVKTGAKEQEIFLHLNGVDPDGLADTITKAGALPVGSVPNAANGTITGQNVAAVVSQALQNNSGLGVTPDQKQKTLTSITNKVAGNCGMTTYAGNYSTATALPSAGTGGTTGAPGTTAPGTTLPGTGTATAPMRDYGNIPAAVPGVGIAVSPGTRYPSSAPVAGLPTPELLGGSASGGQNDVRNTGNADALASDTSSNTVQLPMLLAVVALAGVSAALVRTWVLRKVS</sequence>
<proteinExistence type="predicted"/>
<feature type="chain" id="PRO_5034090131" evidence="3">
    <location>
        <begin position="38"/>
        <end position="294"/>
    </location>
</feature>
<keyword evidence="2" id="KW-0812">Transmembrane</keyword>
<evidence type="ECO:0000256" key="1">
    <source>
        <dbReference type="SAM" id="MobiDB-lite"/>
    </source>
</evidence>
<keyword evidence="2" id="KW-1133">Transmembrane helix</keyword>